<sequence>MLVAVADYVGVSKSSAGRIVRDVSRAIAGLYSNYIYVHNNTQEEFYNIARFPRVLGAVDGTHILMQSPNSKNGEEFRNRKSVFSLNVQGVCDAHLRFINVVARWPGSTHDATIFNNSELRGLPITDLFTVCWQAFFLSL</sequence>
<evidence type="ECO:0000313" key="4">
    <source>
        <dbReference type="EMBL" id="KOB67482.1"/>
    </source>
</evidence>
<evidence type="ECO:0000313" key="5">
    <source>
        <dbReference type="Proteomes" id="UP000037510"/>
    </source>
</evidence>
<dbReference type="EMBL" id="JTDY01005007">
    <property type="protein sequence ID" value="KOB67482.1"/>
    <property type="molecule type" value="Genomic_DNA"/>
</dbReference>
<gene>
    <name evidence="4" type="ORF">OBRU01_14412</name>
</gene>
<feature type="domain" description="DDE Tnp4" evidence="3">
    <location>
        <begin position="58"/>
        <end position="120"/>
    </location>
</feature>
<evidence type="ECO:0000259" key="3">
    <source>
        <dbReference type="Pfam" id="PF13359"/>
    </source>
</evidence>
<dbReference type="AlphaFoldDB" id="A0A0L7KW26"/>
<organism evidence="4 5">
    <name type="scientific">Operophtera brumata</name>
    <name type="common">Winter moth</name>
    <name type="synonym">Phalaena brumata</name>
    <dbReference type="NCBI Taxonomy" id="104452"/>
    <lineage>
        <taxon>Eukaryota</taxon>
        <taxon>Metazoa</taxon>
        <taxon>Ecdysozoa</taxon>
        <taxon>Arthropoda</taxon>
        <taxon>Hexapoda</taxon>
        <taxon>Insecta</taxon>
        <taxon>Pterygota</taxon>
        <taxon>Neoptera</taxon>
        <taxon>Endopterygota</taxon>
        <taxon>Lepidoptera</taxon>
        <taxon>Glossata</taxon>
        <taxon>Ditrysia</taxon>
        <taxon>Geometroidea</taxon>
        <taxon>Geometridae</taxon>
        <taxon>Larentiinae</taxon>
        <taxon>Operophtera</taxon>
    </lineage>
</organism>
<name>A0A0L7KW26_OPEBR</name>
<comment type="cofactor">
    <cofactor evidence="1">
        <name>a divalent metal cation</name>
        <dbReference type="ChEBI" id="CHEBI:60240"/>
    </cofactor>
</comment>
<dbReference type="GO" id="GO:0046872">
    <property type="term" value="F:metal ion binding"/>
    <property type="evidence" value="ECO:0007669"/>
    <property type="project" value="UniProtKB-KW"/>
</dbReference>
<dbReference type="STRING" id="104452.A0A0L7KW26"/>
<accession>A0A0L7KW26</accession>
<dbReference type="InterPro" id="IPR027806">
    <property type="entry name" value="HARBI1_dom"/>
</dbReference>
<keyword evidence="2" id="KW-0479">Metal-binding</keyword>
<keyword evidence="5" id="KW-1185">Reference proteome</keyword>
<reference evidence="4 5" key="1">
    <citation type="journal article" date="2015" name="Genome Biol. Evol.">
        <title>The genome of winter moth (Operophtera brumata) provides a genomic perspective on sexual dimorphism and phenology.</title>
        <authorList>
            <person name="Derks M.F."/>
            <person name="Smit S."/>
            <person name="Salis L."/>
            <person name="Schijlen E."/>
            <person name="Bossers A."/>
            <person name="Mateman C."/>
            <person name="Pijl A.S."/>
            <person name="de Ridder D."/>
            <person name="Groenen M.A."/>
            <person name="Visser M.E."/>
            <person name="Megens H.J."/>
        </authorList>
    </citation>
    <scope>NUCLEOTIDE SEQUENCE [LARGE SCALE GENOMIC DNA]</scope>
    <source>
        <strain evidence="4">WM2013NL</strain>
        <tissue evidence="4">Head and thorax</tissue>
    </source>
</reference>
<dbReference type="Pfam" id="PF13359">
    <property type="entry name" value="DDE_Tnp_4"/>
    <property type="match status" value="1"/>
</dbReference>
<comment type="caution">
    <text evidence="4">The sequence shown here is derived from an EMBL/GenBank/DDBJ whole genome shotgun (WGS) entry which is preliminary data.</text>
</comment>
<proteinExistence type="predicted"/>
<dbReference type="Proteomes" id="UP000037510">
    <property type="component" value="Unassembled WGS sequence"/>
</dbReference>
<evidence type="ECO:0000256" key="2">
    <source>
        <dbReference type="ARBA" id="ARBA00022723"/>
    </source>
</evidence>
<protein>
    <recommendedName>
        <fullName evidence="3">DDE Tnp4 domain-containing protein</fullName>
    </recommendedName>
</protein>
<evidence type="ECO:0000256" key="1">
    <source>
        <dbReference type="ARBA" id="ARBA00001968"/>
    </source>
</evidence>